<accession>A0A402CTM0</accession>
<dbReference type="Gene3D" id="3.40.50.360">
    <property type="match status" value="1"/>
</dbReference>
<dbReference type="Proteomes" id="UP000287394">
    <property type="component" value="Chromosome"/>
</dbReference>
<dbReference type="PANTHER" id="PTHR30543:SF21">
    <property type="entry name" value="NAD(P)H-DEPENDENT FMN REDUCTASE LOT6"/>
    <property type="match status" value="1"/>
</dbReference>
<dbReference type="InterPro" id="IPR050712">
    <property type="entry name" value="NAD(P)H-dep_reductase"/>
</dbReference>
<organism evidence="1 2">
    <name type="scientific">Capsulimonas corticalis</name>
    <dbReference type="NCBI Taxonomy" id="2219043"/>
    <lineage>
        <taxon>Bacteria</taxon>
        <taxon>Bacillati</taxon>
        <taxon>Armatimonadota</taxon>
        <taxon>Armatimonadia</taxon>
        <taxon>Capsulimonadales</taxon>
        <taxon>Capsulimonadaceae</taxon>
        <taxon>Capsulimonas</taxon>
    </lineage>
</organism>
<sequence length="192" mass="21148">MTAKLNVALIYGSTREGRFCDTIADWIAGEILSQDGFALDLVDPAQLDLPHRHEARQSPELSALKERLAAADAFVVVTPEYNHGYPAALKFLIDSVYEEWRGKPVAFVSYGGVSGGLRAVEQLRPVFAELHAMTIRDSVSFANPWEQFGPGGKLLQPERAAKTAALMLEQLQWWAAALREARDADARRLAAV</sequence>
<dbReference type="AlphaFoldDB" id="A0A402CTM0"/>
<evidence type="ECO:0000313" key="2">
    <source>
        <dbReference type="Proteomes" id="UP000287394"/>
    </source>
</evidence>
<keyword evidence="2" id="KW-1185">Reference proteome</keyword>
<dbReference type="Pfam" id="PF03358">
    <property type="entry name" value="FMN_red"/>
    <property type="match status" value="1"/>
</dbReference>
<dbReference type="OrthoDB" id="9812295at2"/>
<dbReference type="EMBL" id="AP025739">
    <property type="protein sequence ID" value="BDI30699.1"/>
    <property type="molecule type" value="Genomic_DNA"/>
</dbReference>
<dbReference type="GO" id="GO:0010181">
    <property type="term" value="F:FMN binding"/>
    <property type="evidence" value="ECO:0007669"/>
    <property type="project" value="TreeGrafter"/>
</dbReference>
<gene>
    <name evidence="1" type="ORF">CCAX7_27500</name>
</gene>
<dbReference type="RefSeq" id="WP_119320704.1">
    <property type="nucleotide sequence ID" value="NZ_AP025739.1"/>
</dbReference>
<dbReference type="GO" id="GO:0005829">
    <property type="term" value="C:cytosol"/>
    <property type="evidence" value="ECO:0007669"/>
    <property type="project" value="TreeGrafter"/>
</dbReference>
<dbReference type="InterPro" id="IPR029039">
    <property type="entry name" value="Flavoprotein-like_sf"/>
</dbReference>
<dbReference type="PANTHER" id="PTHR30543">
    <property type="entry name" value="CHROMATE REDUCTASE"/>
    <property type="match status" value="1"/>
</dbReference>
<evidence type="ECO:0000313" key="1">
    <source>
        <dbReference type="EMBL" id="BDI30699.1"/>
    </source>
</evidence>
<dbReference type="InterPro" id="IPR005025">
    <property type="entry name" value="FMN_Rdtase-like_dom"/>
</dbReference>
<protein>
    <submittedName>
        <fullName evidence="1">FMN reductase</fullName>
    </submittedName>
</protein>
<proteinExistence type="predicted"/>
<dbReference type="KEGG" id="ccot:CCAX7_27500"/>
<reference evidence="1 2" key="1">
    <citation type="journal article" date="2019" name="Int. J. Syst. Evol. Microbiol.">
        <title>Capsulimonas corticalis gen. nov., sp. nov., an aerobic capsulated bacterium, of a novel bacterial order, Capsulimonadales ord. nov., of the class Armatimonadia of the phylum Armatimonadetes.</title>
        <authorList>
            <person name="Li J."/>
            <person name="Kudo C."/>
            <person name="Tonouchi A."/>
        </authorList>
    </citation>
    <scope>NUCLEOTIDE SEQUENCE [LARGE SCALE GENOMIC DNA]</scope>
    <source>
        <strain evidence="1 2">AX-7</strain>
    </source>
</reference>
<dbReference type="GO" id="GO:0016491">
    <property type="term" value="F:oxidoreductase activity"/>
    <property type="evidence" value="ECO:0007669"/>
    <property type="project" value="InterPro"/>
</dbReference>
<dbReference type="SUPFAM" id="SSF52218">
    <property type="entry name" value="Flavoproteins"/>
    <property type="match status" value="1"/>
</dbReference>
<name>A0A402CTM0_9BACT</name>